<dbReference type="KEGG" id="vg:1494876"/>
<keyword evidence="2" id="KW-1185">Reference proteome</keyword>
<evidence type="ECO:0000313" key="1">
    <source>
        <dbReference type="EMBL" id="AAG02992.1"/>
    </source>
</evidence>
<dbReference type="Proteomes" id="UP000000872">
    <property type="component" value="Segment"/>
</dbReference>
<proteinExistence type="predicted"/>
<organismHost>
    <name type="scientific">Amsacta</name>
    <dbReference type="NCBI Taxonomy" id="340055"/>
</organismHost>
<dbReference type="EMBL" id="AF250284">
    <property type="protein sequence ID" value="AAG02992.1"/>
    <property type="molecule type" value="Genomic_DNA"/>
</dbReference>
<dbReference type="RefSeq" id="NP_064782.1">
    <property type="nucleotide sequence ID" value="NC_002520.1"/>
</dbReference>
<dbReference type="RefSeq" id="NP_065049.1">
    <property type="nucleotide sequence ID" value="NC_002520.1"/>
</dbReference>
<organism evidence="2">
    <name type="scientific">Amsacta moorei entomopoxvirus</name>
    <name type="common">AmEPV</name>
    <dbReference type="NCBI Taxonomy" id="28321"/>
    <lineage>
        <taxon>Viruses</taxon>
        <taxon>Varidnaviria</taxon>
        <taxon>Bamfordvirae</taxon>
        <taxon>Nucleocytoviricota</taxon>
        <taxon>Pokkesviricetes</taxon>
        <taxon>Chitovirales</taxon>
        <taxon>Poxviridae</taxon>
        <taxon>Entomopoxvirinae</taxon>
        <taxon>Betaentomopoxvirus</taxon>
    </lineage>
</organism>
<dbReference type="EMBL" id="AF250284">
    <property type="protein sequence ID" value="AAG02985.1"/>
    <property type="molecule type" value="Genomic_DNA"/>
</dbReference>
<accession>Q9DGZ3</accession>
<reference evidence="1 2" key="1">
    <citation type="journal article" date="2000" name="Virology">
        <title>Complete genomic sequence of the Amsacta moorei entomopoxvirus: analysis and comparison with other poxviruses.</title>
        <authorList>
            <person name="Bawden A.L."/>
            <person name="Glassberg K.J."/>
            <person name="Diggans J."/>
            <person name="Shaw R."/>
            <person name="Farmerie W."/>
            <person name="Moyer R.W."/>
        </authorList>
    </citation>
    <scope>NUCLEOTIDE SEQUENCE [LARGE SCALE GENOMIC DNA]</scope>
</reference>
<dbReference type="KEGG" id="vg:1494869"/>
<sequence length="64" mass="7936">MYGDEKGTQMYENIHKYDNEYILFYYTKDEFKHIKSDKIDDNFNDVFKNILTNIINYIKNTDFY</sequence>
<protein>
    <submittedName>
        <fullName evidence="1">AMVITR13</fullName>
    </submittedName>
</protein>
<evidence type="ECO:0000313" key="2">
    <source>
        <dbReference type="Proteomes" id="UP000000872"/>
    </source>
</evidence>
<gene>
    <name evidence="1" type="primary">AMVITR13</name>
</gene>
<name>Q9DGZ3_AMEPV</name>